<dbReference type="Proteomes" id="UP000076420">
    <property type="component" value="Unassembled WGS sequence"/>
</dbReference>
<evidence type="ECO:0000256" key="2">
    <source>
        <dbReference type="ARBA" id="ARBA00023157"/>
    </source>
</evidence>
<dbReference type="InterPro" id="IPR001124">
    <property type="entry name" value="Lipid-bd_serum_glycop_C"/>
</dbReference>
<dbReference type="Gene3D" id="3.15.20.10">
    <property type="entry name" value="Bactericidal permeability-increasing protein, domain 2"/>
    <property type="match status" value="1"/>
</dbReference>
<dbReference type="VEuPathDB" id="VectorBase:BGLB036143"/>
<dbReference type="InterPro" id="IPR032942">
    <property type="entry name" value="BPI/LBP/Plunc"/>
</dbReference>
<dbReference type="InterPro" id="IPR017942">
    <property type="entry name" value="Lipid-bd_serum_glycop_N"/>
</dbReference>
<dbReference type="Gene3D" id="3.15.10.10">
    <property type="entry name" value="Bactericidal permeability-increasing protein, domain 1"/>
    <property type="match status" value="1"/>
</dbReference>
<evidence type="ECO:0008006" key="8">
    <source>
        <dbReference type="Google" id="ProtNLM"/>
    </source>
</evidence>
<keyword evidence="2" id="KW-1015">Disulfide bond</keyword>
<reference evidence="6" key="1">
    <citation type="submission" date="2020-05" db="UniProtKB">
        <authorList>
            <consortium name="EnsemblMetazoa"/>
        </authorList>
    </citation>
    <scope>IDENTIFICATION</scope>
    <source>
        <strain evidence="6">BB02</strain>
    </source>
</reference>
<evidence type="ECO:0000313" key="6">
    <source>
        <dbReference type="EnsemblMetazoa" id="BGLB036143-PA"/>
    </source>
</evidence>
<evidence type="ECO:0000256" key="3">
    <source>
        <dbReference type="SAM" id="SignalP"/>
    </source>
</evidence>
<dbReference type="GO" id="GO:0005615">
    <property type="term" value="C:extracellular space"/>
    <property type="evidence" value="ECO:0007669"/>
    <property type="project" value="TreeGrafter"/>
</dbReference>
<dbReference type="Pfam" id="PF02886">
    <property type="entry name" value="LBP_BPI_CETP_C"/>
    <property type="match status" value="1"/>
</dbReference>
<dbReference type="EnsemblMetazoa" id="BGLB036143-RA">
    <property type="protein sequence ID" value="BGLB036143-PA"/>
    <property type="gene ID" value="BGLB036143"/>
</dbReference>
<dbReference type="SMART" id="SM00329">
    <property type="entry name" value="BPI2"/>
    <property type="match status" value="1"/>
</dbReference>
<dbReference type="PANTHER" id="PTHR10504">
    <property type="entry name" value="BACTERICIDAL PERMEABILITY-INCREASING BPI PROTEIN-RELATED"/>
    <property type="match status" value="1"/>
</dbReference>
<feature type="chain" id="PRO_5012044850" description="Lipid-binding serum glycoprotein C-terminal domain-containing protein" evidence="3">
    <location>
        <begin position="23"/>
        <end position="523"/>
    </location>
</feature>
<dbReference type="SUPFAM" id="SSF55394">
    <property type="entry name" value="Bactericidal permeability-increasing protein, BPI"/>
    <property type="match status" value="2"/>
</dbReference>
<sequence length="523" mass="59318">MEVRLYCTVVFLVLVSQWQCQAVNCGVKIRLTDKGIRFIGAIASKQIEYIVRNLKIKDIEGNNGGLYYKLRNTEVKSAKPPKLNISLSGSESGGGEITVVASDLAVNLATQYDASYRLLNGSIQFPISGYTQAQLDQIQIVLKLSLSSDYEDLYQPVIKTLGCNVNIKTFNVVFNGDFEWLLNLIRFLFSDYIKTTIQEQICRYITKAIDVNAANKTKNIQFYSVIADSFVIDYGYTSKIELNKDYMEARHSGEVYWKLDKKLSPYVPSELPEFQHDNSSMVYFLMSDYTPKTLAYTAQSQDYLQYTLTRDKNLPGLQELNRDRYLCNPRSSRFSSCLTQDTLDDYLRTSCPDKQCVGCVIKEIEQRYPNTDVAVAIRSYQVPDIVLTAEGLAVTLYGSLNLDVKTNDTVARVLNIKMVLNLNGTSYVEGNRLAAKIQQYSYQIKNLTSIILQTNVTQTSEFVSTLLDLFLIPQMKRLATFGLPLFNIEGTKLERSNLTHLNGSILVSTDVSYKEEDYLNFFP</sequence>
<dbReference type="PANTHER" id="PTHR10504:SF131">
    <property type="entry name" value="BPI2 DOMAIN-CONTAINING PROTEIN"/>
    <property type="match status" value="1"/>
</dbReference>
<dbReference type="Pfam" id="PF01273">
    <property type="entry name" value="LBP_BPI_CETP"/>
    <property type="match status" value="1"/>
</dbReference>
<comment type="similarity">
    <text evidence="1">Belongs to the BPI/LBP/Plunc superfamily. BPI/LBP family.</text>
</comment>
<dbReference type="VEuPathDB" id="VectorBase:BGLAX_030677"/>
<feature type="domain" description="Lipid-binding serum glycoprotein C-terminal" evidence="5">
    <location>
        <begin position="276"/>
        <end position="509"/>
    </location>
</feature>
<evidence type="ECO:0000313" key="7">
    <source>
        <dbReference type="Proteomes" id="UP000076420"/>
    </source>
</evidence>
<dbReference type="AlphaFoldDB" id="A0A2C9LXH2"/>
<organism evidence="6 7">
    <name type="scientific">Biomphalaria glabrata</name>
    <name type="common">Bloodfluke planorb</name>
    <name type="synonym">Freshwater snail</name>
    <dbReference type="NCBI Taxonomy" id="6526"/>
    <lineage>
        <taxon>Eukaryota</taxon>
        <taxon>Metazoa</taxon>
        <taxon>Spiralia</taxon>
        <taxon>Lophotrochozoa</taxon>
        <taxon>Mollusca</taxon>
        <taxon>Gastropoda</taxon>
        <taxon>Heterobranchia</taxon>
        <taxon>Euthyneura</taxon>
        <taxon>Panpulmonata</taxon>
        <taxon>Hygrophila</taxon>
        <taxon>Lymnaeoidea</taxon>
        <taxon>Planorbidae</taxon>
        <taxon>Biomphalaria</taxon>
    </lineage>
</organism>
<keyword evidence="3" id="KW-0732">Signal</keyword>
<evidence type="ECO:0000256" key="1">
    <source>
        <dbReference type="ARBA" id="ARBA00007292"/>
    </source>
</evidence>
<name>A0A2C9LXH2_BIOGL</name>
<evidence type="ECO:0000259" key="5">
    <source>
        <dbReference type="SMART" id="SM00329"/>
    </source>
</evidence>
<evidence type="ECO:0000259" key="4">
    <source>
        <dbReference type="SMART" id="SM00328"/>
    </source>
</evidence>
<dbReference type="InterPro" id="IPR017943">
    <property type="entry name" value="Bactericidal_perm-incr_a/b_dom"/>
</dbReference>
<accession>A0A2C9LXH2</accession>
<dbReference type="SMART" id="SM00328">
    <property type="entry name" value="BPI1"/>
    <property type="match status" value="1"/>
</dbReference>
<feature type="domain" description="Lipid-binding serum glycoprotein N-terminal" evidence="4">
    <location>
        <begin position="30"/>
        <end position="260"/>
    </location>
</feature>
<dbReference type="GO" id="GO:0008289">
    <property type="term" value="F:lipid binding"/>
    <property type="evidence" value="ECO:0007669"/>
    <property type="project" value="InterPro"/>
</dbReference>
<proteinExistence type="inferred from homology"/>
<protein>
    <recommendedName>
        <fullName evidence="8">Lipid-binding serum glycoprotein C-terminal domain-containing protein</fullName>
    </recommendedName>
</protein>
<feature type="signal peptide" evidence="3">
    <location>
        <begin position="1"/>
        <end position="22"/>
    </location>
</feature>